<protein>
    <submittedName>
        <fullName evidence="3">Uncharacterized protein</fullName>
    </submittedName>
</protein>
<dbReference type="EMBL" id="GL379846">
    <property type="protein sequence ID" value="EGT54487.1"/>
    <property type="molecule type" value="Genomic_DNA"/>
</dbReference>
<reference evidence="4" key="1">
    <citation type="submission" date="2011-07" db="EMBL/GenBank/DDBJ databases">
        <authorList>
            <consortium name="Caenorhabditis brenneri Sequencing and Analysis Consortium"/>
            <person name="Wilson R.K."/>
        </authorList>
    </citation>
    <scope>NUCLEOTIDE SEQUENCE [LARGE SCALE GENOMIC DNA]</scope>
    <source>
        <strain evidence="4">PB2801</strain>
    </source>
</reference>
<name>G0N740_CAEBE</name>
<feature type="region of interest" description="Disordered" evidence="1">
    <location>
        <begin position="48"/>
        <end position="137"/>
    </location>
</feature>
<sequence>MVWGAKHRRQSYQNHITTQFCCVFSSSRPNCNSRPNSMVTSERMGAFGEMRHTPSPGTQKLRVDMSSSGSTPISKVETPILPSSSMSQHPPNNPFPRGSQSYTSSRSIPLRVNTSNRSSTNSQRPLLPPQPQDRPVRFQTNGQYLQPSVYMPTTHSQADSNESRRKHDKLSDVYSQSGDTVEFAKNLSDYLNEKIPYQISIAVLSCFSLLAFLLIIFGLLNAPFCAVQPMIPIWLIVEGVLFIISATFRIYFLIPTPRRTAYRRQQRQLGASLLCKGLEVLFALANIVWLILGCVWVYGSKAFVHFNEGMFERHYCDPMIYWSAFFACTAFLIFYCIIIFLVICLLIVGSVKESSSEQILD</sequence>
<feature type="transmembrane region" description="Helical" evidence="2">
    <location>
        <begin position="273"/>
        <end position="299"/>
    </location>
</feature>
<dbReference type="OMA" id="FERHYCE"/>
<feature type="transmembrane region" description="Helical" evidence="2">
    <location>
        <begin position="195"/>
        <end position="219"/>
    </location>
</feature>
<proteinExistence type="predicted"/>
<dbReference type="PANTHER" id="PTHR33444:SF8">
    <property type="entry name" value="MARVEL DOMAIN-CONTAINING PROTEIN"/>
    <property type="match status" value="1"/>
</dbReference>
<keyword evidence="2" id="KW-0472">Membrane</keyword>
<dbReference type="InParanoid" id="G0N740"/>
<feature type="compositionally biased region" description="Polar residues" evidence="1">
    <location>
        <begin position="98"/>
        <end position="107"/>
    </location>
</feature>
<feature type="compositionally biased region" description="Polar residues" evidence="1">
    <location>
        <begin position="149"/>
        <end position="160"/>
    </location>
</feature>
<keyword evidence="2" id="KW-1133">Transmembrane helix</keyword>
<feature type="compositionally biased region" description="Basic and acidic residues" evidence="1">
    <location>
        <begin position="161"/>
        <end position="171"/>
    </location>
</feature>
<feature type="transmembrane region" description="Helical" evidence="2">
    <location>
        <begin position="231"/>
        <end position="252"/>
    </location>
</feature>
<keyword evidence="4" id="KW-1185">Reference proteome</keyword>
<feature type="compositionally biased region" description="Low complexity" evidence="1">
    <location>
        <begin position="113"/>
        <end position="125"/>
    </location>
</feature>
<feature type="compositionally biased region" description="Polar residues" evidence="1">
    <location>
        <begin position="81"/>
        <end position="90"/>
    </location>
</feature>
<evidence type="ECO:0000313" key="4">
    <source>
        <dbReference type="Proteomes" id="UP000008068"/>
    </source>
</evidence>
<keyword evidence="2" id="KW-0812">Transmembrane</keyword>
<dbReference type="InterPro" id="IPR040350">
    <property type="entry name" value="TMEM272"/>
</dbReference>
<dbReference type="eggNOG" id="ENOG502SF6V">
    <property type="taxonomic scope" value="Eukaryota"/>
</dbReference>
<organism evidence="4">
    <name type="scientific">Caenorhabditis brenneri</name>
    <name type="common">Nematode worm</name>
    <dbReference type="NCBI Taxonomy" id="135651"/>
    <lineage>
        <taxon>Eukaryota</taxon>
        <taxon>Metazoa</taxon>
        <taxon>Ecdysozoa</taxon>
        <taxon>Nematoda</taxon>
        <taxon>Chromadorea</taxon>
        <taxon>Rhabditida</taxon>
        <taxon>Rhabditina</taxon>
        <taxon>Rhabditomorpha</taxon>
        <taxon>Rhabditoidea</taxon>
        <taxon>Rhabditidae</taxon>
        <taxon>Peloderinae</taxon>
        <taxon>Caenorhabditis</taxon>
    </lineage>
</organism>
<feature type="region of interest" description="Disordered" evidence="1">
    <location>
        <begin position="149"/>
        <end position="171"/>
    </location>
</feature>
<dbReference type="HOGENOM" id="CLU_880638_0_0_1"/>
<dbReference type="AlphaFoldDB" id="G0N740"/>
<gene>
    <name evidence="3" type="ORF">CAEBREN_16091</name>
</gene>
<feature type="transmembrane region" description="Helical" evidence="2">
    <location>
        <begin position="319"/>
        <end position="348"/>
    </location>
</feature>
<dbReference type="PANTHER" id="PTHR33444">
    <property type="entry name" value="SI:DKEY-19B23.12-RELATED"/>
    <property type="match status" value="1"/>
</dbReference>
<evidence type="ECO:0000256" key="2">
    <source>
        <dbReference type="SAM" id="Phobius"/>
    </source>
</evidence>
<evidence type="ECO:0000256" key="1">
    <source>
        <dbReference type="SAM" id="MobiDB-lite"/>
    </source>
</evidence>
<evidence type="ECO:0000313" key="3">
    <source>
        <dbReference type="EMBL" id="EGT54487.1"/>
    </source>
</evidence>
<dbReference type="OrthoDB" id="6157510at2759"/>
<dbReference type="Proteomes" id="UP000008068">
    <property type="component" value="Unassembled WGS sequence"/>
</dbReference>
<accession>G0N740</accession>